<accession>A0AA49Q878</accession>
<protein>
    <submittedName>
        <fullName evidence="3">Uncharacterized protein</fullName>
    </submittedName>
</protein>
<reference evidence="3" key="1">
    <citation type="submission" date="2023-07" db="EMBL/GenBank/DDBJ databases">
        <authorList>
            <person name="Haufschild T."/>
            <person name="Kallscheuer N."/>
            <person name="Hammer J."/>
            <person name="Kohn T."/>
            <person name="Kabuu M."/>
            <person name="Jogler M."/>
            <person name="Wohfarth N."/>
            <person name="Heuer A."/>
            <person name="Rohde M."/>
            <person name="van Teeseling M.C.F."/>
            <person name="Jogler C."/>
        </authorList>
    </citation>
    <scope>NUCLEOTIDE SEQUENCE</scope>
    <source>
        <strain evidence="2">Strain 138</strain>
        <strain evidence="3">Strain 318</strain>
    </source>
</reference>
<dbReference type="KEGG" id="pspc:Strain318_001910"/>
<proteinExistence type="predicted"/>
<dbReference type="AlphaFoldDB" id="A0AA49Q878"/>
<sequence length="117" mass="13176">MSAAYTAPDLDAVTIPPFSVYDGIEGLWQDDDRTVSLWSHYHAIRVNTCLRITRARIRAFEWQLADVTPRGDAAMVAKAQDELATAKAELADLEHRRNLLEAARVADSYAPTSWTWE</sequence>
<dbReference type="EMBL" id="CP130613">
    <property type="protein sequence ID" value="WKW15521.1"/>
    <property type="molecule type" value="Genomic_DNA"/>
</dbReference>
<name>A0AA49Q878_9BACT</name>
<keyword evidence="4" id="KW-1185">Reference proteome</keyword>
<feature type="coiled-coil region" evidence="1">
    <location>
        <begin position="76"/>
        <end position="103"/>
    </location>
</feature>
<keyword evidence="1" id="KW-0175">Coiled coil</keyword>
<dbReference type="EMBL" id="CP130612">
    <property type="protein sequence ID" value="WKW12614.1"/>
    <property type="molecule type" value="Genomic_DNA"/>
</dbReference>
<evidence type="ECO:0000256" key="1">
    <source>
        <dbReference type="SAM" id="Coils"/>
    </source>
</evidence>
<evidence type="ECO:0000313" key="4">
    <source>
        <dbReference type="Proteomes" id="UP001229955"/>
    </source>
</evidence>
<accession>A0AA49Q5D9</accession>
<dbReference type="Proteomes" id="UP001229955">
    <property type="component" value="Chromosome"/>
</dbReference>
<organism evidence="3 4">
    <name type="scientific">Pseudogemmatithrix spongiicola</name>
    <dbReference type="NCBI Taxonomy" id="3062599"/>
    <lineage>
        <taxon>Bacteria</taxon>
        <taxon>Pseudomonadati</taxon>
        <taxon>Gemmatimonadota</taxon>
        <taxon>Gemmatimonadia</taxon>
        <taxon>Gemmatimonadales</taxon>
        <taxon>Gemmatimonadaceae</taxon>
        <taxon>Pseudogemmatithrix</taxon>
    </lineage>
</organism>
<evidence type="ECO:0000313" key="2">
    <source>
        <dbReference type="EMBL" id="WKW12614.1"/>
    </source>
</evidence>
<dbReference type="RefSeq" id="WP_367885494.1">
    <property type="nucleotide sequence ID" value="NZ_CP130612.1"/>
</dbReference>
<evidence type="ECO:0000313" key="3">
    <source>
        <dbReference type="EMBL" id="WKW15521.1"/>
    </source>
</evidence>
<gene>
    <name evidence="2" type="ORF">Strain138_001911</name>
    <name evidence="3" type="ORF">Strain318_001910</name>
</gene>